<reference evidence="1" key="1">
    <citation type="submission" date="2014-09" db="EMBL/GenBank/DDBJ databases">
        <authorList>
            <person name="Magalhaes I.L.F."/>
            <person name="Oliveira U."/>
            <person name="Santos F.R."/>
            <person name="Vidigal T.H.D.A."/>
            <person name="Brescovit A.D."/>
            <person name="Santos A.J."/>
        </authorList>
    </citation>
    <scope>NUCLEOTIDE SEQUENCE</scope>
    <source>
        <tissue evidence="1">Shoot tissue taken approximately 20 cm above the soil surface</tissue>
    </source>
</reference>
<dbReference type="EMBL" id="GBRH01253422">
    <property type="protein sequence ID" value="JAD44473.1"/>
    <property type="molecule type" value="Transcribed_RNA"/>
</dbReference>
<sequence length="51" mass="5819">MMMPCSDVVLGRVSEADDVQKQKGTIFKYRSCSNWWFGVRIGKSTMNKSKS</sequence>
<name>A0A0A9A3D5_ARUDO</name>
<reference evidence="1" key="2">
    <citation type="journal article" date="2015" name="Data Brief">
        <title>Shoot transcriptome of the giant reed, Arundo donax.</title>
        <authorList>
            <person name="Barrero R.A."/>
            <person name="Guerrero F.D."/>
            <person name="Moolhuijzen P."/>
            <person name="Goolsby J.A."/>
            <person name="Tidwell J."/>
            <person name="Bellgard S.E."/>
            <person name="Bellgard M.I."/>
        </authorList>
    </citation>
    <scope>NUCLEOTIDE SEQUENCE</scope>
    <source>
        <tissue evidence="1">Shoot tissue taken approximately 20 cm above the soil surface</tissue>
    </source>
</reference>
<protein>
    <submittedName>
        <fullName evidence="1">Uncharacterized protein</fullName>
    </submittedName>
</protein>
<proteinExistence type="predicted"/>
<evidence type="ECO:0000313" key="1">
    <source>
        <dbReference type="EMBL" id="JAD44473.1"/>
    </source>
</evidence>
<organism evidence="1">
    <name type="scientific">Arundo donax</name>
    <name type="common">Giant reed</name>
    <name type="synonym">Donax arundinaceus</name>
    <dbReference type="NCBI Taxonomy" id="35708"/>
    <lineage>
        <taxon>Eukaryota</taxon>
        <taxon>Viridiplantae</taxon>
        <taxon>Streptophyta</taxon>
        <taxon>Embryophyta</taxon>
        <taxon>Tracheophyta</taxon>
        <taxon>Spermatophyta</taxon>
        <taxon>Magnoliopsida</taxon>
        <taxon>Liliopsida</taxon>
        <taxon>Poales</taxon>
        <taxon>Poaceae</taxon>
        <taxon>PACMAD clade</taxon>
        <taxon>Arundinoideae</taxon>
        <taxon>Arundineae</taxon>
        <taxon>Arundo</taxon>
    </lineage>
</organism>
<accession>A0A0A9A3D5</accession>
<dbReference type="AlphaFoldDB" id="A0A0A9A3D5"/>